<evidence type="ECO:0000313" key="3">
    <source>
        <dbReference type="EMBL" id="RNM17750.1"/>
    </source>
</evidence>
<dbReference type="InterPro" id="IPR002912">
    <property type="entry name" value="ACT_dom"/>
</dbReference>
<reference evidence="3 4" key="1">
    <citation type="submission" date="2018-11" db="EMBL/GenBank/DDBJ databases">
        <authorList>
            <person name="Li F."/>
        </authorList>
    </citation>
    <scope>NUCLEOTIDE SEQUENCE [LARGE SCALE GENOMIC DNA]</scope>
    <source>
        <strain evidence="3 4">Gsoil 818</strain>
    </source>
</reference>
<protein>
    <submittedName>
        <fullName evidence="3">GNAT family N-acetyltransferase</fullName>
    </submittedName>
</protein>
<dbReference type="EMBL" id="RJSF01000002">
    <property type="protein sequence ID" value="RNM17750.1"/>
    <property type="molecule type" value="Genomic_DNA"/>
</dbReference>
<comment type="caution">
    <text evidence="3">The sequence shown here is derived from an EMBL/GenBank/DDBJ whole genome shotgun (WGS) entry which is preliminary data.</text>
</comment>
<dbReference type="CDD" id="cd04301">
    <property type="entry name" value="NAT_SF"/>
    <property type="match status" value="1"/>
</dbReference>
<dbReference type="InterPro" id="IPR045865">
    <property type="entry name" value="ACT-like_dom_sf"/>
</dbReference>
<name>A0A3N0H014_9ACTN</name>
<dbReference type="OrthoDB" id="5516749at2"/>
<gene>
    <name evidence="3" type="ORF">EFL26_00310</name>
</gene>
<feature type="domain" description="N-acetyltransferase" evidence="1">
    <location>
        <begin position="117"/>
        <end position="269"/>
    </location>
</feature>
<feature type="domain" description="ACT" evidence="2">
    <location>
        <begin position="4"/>
        <end position="84"/>
    </location>
</feature>
<organism evidence="3 4">
    <name type="scientific">Nocardioides pocheonensis</name>
    <dbReference type="NCBI Taxonomy" id="661485"/>
    <lineage>
        <taxon>Bacteria</taxon>
        <taxon>Bacillati</taxon>
        <taxon>Actinomycetota</taxon>
        <taxon>Actinomycetes</taxon>
        <taxon>Propionibacteriales</taxon>
        <taxon>Nocardioidaceae</taxon>
        <taxon>Nocardioides</taxon>
    </lineage>
</organism>
<evidence type="ECO:0000259" key="1">
    <source>
        <dbReference type="PROSITE" id="PS51186"/>
    </source>
</evidence>
<evidence type="ECO:0000259" key="2">
    <source>
        <dbReference type="PROSITE" id="PS51671"/>
    </source>
</evidence>
<dbReference type="PROSITE" id="PS51186">
    <property type="entry name" value="GNAT"/>
    <property type="match status" value="1"/>
</dbReference>
<dbReference type="InterPro" id="IPR016181">
    <property type="entry name" value="Acyl_CoA_acyltransferase"/>
</dbReference>
<dbReference type="Proteomes" id="UP000279994">
    <property type="component" value="Unassembled WGS sequence"/>
</dbReference>
<dbReference type="SUPFAM" id="SSF55729">
    <property type="entry name" value="Acyl-CoA N-acyltransferases (Nat)"/>
    <property type="match status" value="1"/>
</dbReference>
<dbReference type="PROSITE" id="PS51671">
    <property type="entry name" value="ACT"/>
    <property type="match status" value="1"/>
</dbReference>
<keyword evidence="3" id="KW-0808">Transferase</keyword>
<evidence type="ECO:0000313" key="4">
    <source>
        <dbReference type="Proteomes" id="UP000279994"/>
    </source>
</evidence>
<sequence length="269" mass="27905">MFYRVRTRLADSPGALARLAQHCGDAKVNILALQIYPELGAVTDDLVVETPDAWTAAAVVELVSGAGGDEVSVVPCATHDLVDQPTAWLRAAKTVMEDPDSLPSALTGLLGPRVSWSATEQVRAEVLTEIADRGRSTAAEGCAPPPASAPTSVVEYDVSETGVVARIGQHVVGAATLHAVVDTAVEAGLEVAPAWRRLGIGRQLLRKLSGLAVTQGATEMVLLAPASEEGVVPVLAASGMRGRIRLTEHGLSVHVSLAGVRPIGDLVGR</sequence>
<accession>A0A3N0H014</accession>
<dbReference type="RefSeq" id="WP_123220888.1">
    <property type="nucleotide sequence ID" value="NZ_RJSF01000002.1"/>
</dbReference>
<dbReference type="InterPro" id="IPR000182">
    <property type="entry name" value="GNAT_dom"/>
</dbReference>
<dbReference type="Gene3D" id="3.40.630.30">
    <property type="match status" value="1"/>
</dbReference>
<keyword evidence="4" id="KW-1185">Reference proteome</keyword>
<dbReference type="SUPFAM" id="SSF55021">
    <property type="entry name" value="ACT-like"/>
    <property type="match status" value="1"/>
</dbReference>
<proteinExistence type="predicted"/>
<dbReference type="AlphaFoldDB" id="A0A3N0H014"/>
<dbReference type="Pfam" id="PF00583">
    <property type="entry name" value="Acetyltransf_1"/>
    <property type="match status" value="1"/>
</dbReference>
<dbReference type="GO" id="GO:0016747">
    <property type="term" value="F:acyltransferase activity, transferring groups other than amino-acyl groups"/>
    <property type="evidence" value="ECO:0007669"/>
    <property type="project" value="InterPro"/>
</dbReference>